<dbReference type="AlphaFoldDB" id="A0A2P7AMC9"/>
<organism evidence="1 2">
    <name type="scientific">Phyllobacterium endophyticum</name>
    <dbReference type="NCBI Taxonomy" id="1149773"/>
    <lineage>
        <taxon>Bacteria</taxon>
        <taxon>Pseudomonadati</taxon>
        <taxon>Pseudomonadota</taxon>
        <taxon>Alphaproteobacteria</taxon>
        <taxon>Hyphomicrobiales</taxon>
        <taxon>Phyllobacteriaceae</taxon>
        <taxon>Phyllobacterium</taxon>
    </lineage>
</organism>
<dbReference type="Gene3D" id="3.30.1590.10">
    <property type="entry name" value="Maltooligosyl trehalose synthase, domain 2"/>
    <property type="match status" value="2"/>
</dbReference>
<comment type="caution">
    <text evidence="1">The sequence shown here is derived from an EMBL/GenBank/DDBJ whole genome shotgun (WGS) entry which is preliminary data.</text>
</comment>
<proteinExistence type="predicted"/>
<dbReference type="GO" id="GO:0005992">
    <property type="term" value="P:trehalose biosynthetic process"/>
    <property type="evidence" value="ECO:0007669"/>
    <property type="project" value="TreeGrafter"/>
</dbReference>
<dbReference type="Gene3D" id="1.10.150.200">
    <property type="entry name" value="Maltooligosyl trehalose synthase, domain 3"/>
    <property type="match status" value="1"/>
</dbReference>
<dbReference type="Gene3D" id="1.10.10.470">
    <property type="entry name" value="Maltooligosyl trehalose synthase, domain 4"/>
    <property type="match status" value="1"/>
</dbReference>
<dbReference type="PANTHER" id="PTHR10357:SF216">
    <property type="entry name" value="MALTOOLIGOSYL TREHALOSE SYNTHASE-RELATED"/>
    <property type="match status" value="1"/>
</dbReference>
<gene>
    <name evidence="1" type="primary">treY</name>
    <name evidence="1" type="ORF">CU100_22115</name>
</gene>
<dbReference type="SUPFAM" id="SSF51445">
    <property type="entry name" value="(Trans)glycosidases"/>
    <property type="match status" value="1"/>
</dbReference>
<dbReference type="GO" id="GO:0047470">
    <property type="term" value="F:(1,4)-alpha-D-glucan 1-alpha-D-glucosylmutase activity"/>
    <property type="evidence" value="ECO:0007669"/>
    <property type="project" value="TreeGrafter"/>
</dbReference>
<dbReference type="InterPro" id="IPR017853">
    <property type="entry name" value="GH"/>
</dbReference>
<accession>A0A2P7AMC9</accession>
<name>A0A2P7AMC9_9HYPH</name>
<keyword evidence="2" id="KW-1185">Reference proteome</keyword>
<dbReference type="GO" id="GO:0030980">
    <property type="term" value="P:alpha-glucan catabolic process"/>
    <property type="evidence" value="ECO:0007669"/>
    <property type="project" value="TreeGrafter"/>
</dbReference>
<reference evidence="2" key="1">
    <citation type="submission" date="2017-11" db="EMBL/GenBank/DDBJ databases">
        <authorList>
            <person name="Kuznetsova I."/>
            <person name="Sazanova A."/>
            <person name="Chirak E."/>
            <person name="Safronova V."/>
            <person name="Willems A."/>
        </authorList>
    </citation>
    <scope>NUCLEOTIDE SEQUENCE [LARGE SCALE GENOMIC DNA]</scope>
    <source>
        <strain evidence="2">PEPV15</strain>
    </source>
</reference>
<dbReference type="NCBIfam" id="TIGR02401">
    <property type="entry name" value="trehalose_TreY"/>
    <property type="match status" value="1"/>
</dbReference>
<dbReference type="OrthoDB" id="9761577at2"/>
<evidence type="ECO:0000313" key="2">
    <source>
        <dbReference type="Proteomes" id="UP000241158"/>
    </source>
</evidence>
<sequence length="910" mass="101685">MVAAPISSGAAARRSAPYRQRTGCMTRMTTPISAYRIQLRNGLSFSDIAAIVPYLNDLGIDTLTVSPIFSTIEVSSGKKSYNPTKLDGEAGGEYGFAVLDTALRKLGMGLVVDINPNQMPATHHNPWWFDVLEWGSESRYAGHFDVDWKKRLTLPVLQRPLVEEVQAETLQLHFHQGKLAFGITYGDVFYPLHPRSYEVVLRGVGNALSIDFLDAANKADAQRSEEFHFRLREIYESSELAHRLELAAWLKELSQDMDAIDKVLSMQKWRLMTRQKARRRMNYRHAFDSVHSVGVQVEKPQPFKDFHEVPLDLLEISQIIGFRVNQIDGLADPEAYLRQLRANAGENAYLVTDKILLDGEKHPALWHADGTAGYEFISATANVLIDHDKLAALEKLYSDIGGPGLLHYRGAKSAVLHRRFAAELQALVDLIISIDPDAATGLDLTRAVTDLVIELPVFRTYSDGRGVLEPYRSILRSTISEIKSRADATDARALEFLQKILETSDGLGGKRARSITKFQQLTAAVMAQAIEQSHRYGRGPIALDEVILHGADSGDPVQAFHDKMLNKAAAAPRGMLATTFSYTTKFGEDARMRLLALSEAPEPWCEAVLRWRQKHAQHVATIEETPAPDPQTEWLIFQTLAAIWPLTLPLDDETGLNAVREDLSVFIQKAISEIQRDAFWTEINRPYELAVMDYINQLFADRSFLQDFVETMRPFWVAGAINSFSQTVLKATAPGVAVVYNGAECWDFGVSNIPASTDVNFEALATRLSYADQSPLNILLEDWHTGAIKQRLVSTHLRARKRKPGLFTGGEYVPLKVTGKKRRNVIAFLRKDGSDVCMVAVPRHPFDAVRRFNTPFMPIPGWGDTAIQVPQEIRGLELQDLMTGNRTILADKCLIADAMRGFSTVSLMTD</sequence>
<dbReference type="InterPro" id="IPR013797">
    <property type="entry name" value="Maltooligo_trehalose_synth_4"/>
</dbReference>
<dbReference type="InterPro" id="IPR012767">
    <property type="entry name" value="Trehalose_TreY"/>
</dbReference>
<dbReference type="Proteomes" id="UP000241158">
    <property type="component" value="Unassembled WGS sequence"/>
</dbReference>
<dbReference type="Gene3D" id="3.20.20.80">
    <property type="entry name" value="Glycosidases"/>
    <property type="match status" value="2"/>
</dbReference>
<dbReference type="EMBL" id="PGGN01000005">
    <property type="protein sequence ID" value="PSH55360.1"/>
    <property type="molecule type" value="Genomic_DNA"/>
</dbReference>
<protein>
    <submittedName>
        <fullName evidence="1">Malto-oligosyltrehalose synthase</fullName>
    </submittedName>
</protein>
<dbReference type="PANTHER" id="PTHR10357">
    <property type="entry name" value="ALPHA-AMYLASE FAMILY MEMBER"/>
    <property type="match status" value="1"/>
</dbReference>
<evidence type="ECO:0000313" key="1">
    <source>
        <dbReference type="EMBL" id="PSH55360.1"/>
    </source>
</evidence>